<reference evidence="1" key="1">
    <citation type="submission" date="2014-09" db="EMBL/GenBank/DDBJ databases">
        <authorList>
            <person name="Magalhaes I.L.F."/>
            <person name="Oliveira U."/>
            <person name="Santos F.R."/>
            <person name="Vidigal T.H.D.A."/>
            <person name="Brescovit A.D."/>
            <person name="Santos A.J."/>
        </authorList>
    </citation>
    <scope>NUCLEOTIDE SEQUENCE</scope>
    <source>
        <tissue evidence="1">Shoot tissue taken approximately 20 cm above the soil surface</tissue>
    </source>
</reference>
<dbReference type="AlphaFoldDB" id="A0A0A9BXB2"/>
<accession>A0A0A9BXB2</accession>
<organism evidence="1">
    <name type="scientific">Arundo donax</name>
    <name type="common">Giant reed</name>
    <name type="synonym">Donax arundinaceus</name>
    <dbReference type="NCBI Taxonomy" id="35708"/>
    <lineage>
        <taxon>Eukaryota</taxon>
        <taxon>Viridiplantae</taxon>
        <taxon>Streptophyta</taxon>
        <taxon>Embryophyta</taxon>
        <taxon>Tracheophyta</taxon>
        <taxon>Spermatophyta</taxon>
        <taxon>Magnoliopsida</taxon>
        <taxon>Liliopsida</taxon>
        <taxon>Poales</taxon>
        <taxon>Poaceae</taxon>
        <taxon>PACMAD clade</taxon>
        <taxon>Arundinoideae</taxon>
        <taxon>Arundineae</taxon>
        <taxon>Arundo</taxon>
    </lineage>
</organism>
<sequence>MDGSIILQGTNAYISVKKKKEMHITTNSDSSVREQ</sequence>
<dbReference type="EMBL" id="GBRH01232090">
    <property type="protein sequence ID" value="JAD65805.1"/>
    <property type="molecule type" value="Transcribed_RNA"/>
</dbReference>
<proteinExistence type="predicted"/>
<protein>
    <submittedName>
        <fullName evidence="1">Uncharacterized protein</fullName>
    </submittedName>
</protein>
<name>A0A0A9BXB2_ARUDO</name>
<evidence type="ECO:0000313" key="1">
    <source>
        <dbReference type="EMBL" id="JAD65805.1"/>
    </source>
</evidence>
<reference evidence="1" key="2">
    <citation type="journal article" date="2015" name="Data Brief">
        <title>Shoot transcriptome of the giant reed, Arundo donax.</title>
        <authorList>
            <person name="Barrero R.A."/>
            <person name="Guerrero F.D."/>
            <person name="Moolhuijzen P."/>
            <person name="Goolsby J.A."/>
            <person name="Tidwell J."/>
            <person name="Bellgard S.E."/>
            <person name="Bellgard M.I."/>
        </authorList>
    </citation>
    <scope>NUCLEOTIDE SEQUENCE</scope>
    <source>
        <tissue evidence="1">Shoot tissue taken approximately 20 cm above the soil surface</tissue>
    </source>
</reference>